<comment type="cofactor">
    <cofactor evidence="10">
        <name>Mn(2+)</name>
        <dbReference type="ChEBI" id="CHEBI:29035"/>
    </cofactor>
    <text evidence="10">Binds 2 Mn(2+) ions per subunit in a binuclear metal center.</text>
</comment>
<feature type="binding site" evidence="10">
    <location>
        <position position="217"/>
    </location>
    <ligand>
        <name>substrate</name>
    </ligand>
</feature>
<evidence type="ECO:0000256" key="3">
    <source>
        <dbReference type="ARBA" id="ARBA00022519"/>
    </source>
</evidence>
<keyword evidence="1 10" id="KW-1003">Cell membrane</keyword>
<dbReference type="GO" id="GO:0008758">
    <property type="term" value="F:UDP-2,3-diacylglucosamine hydrolase activity"/>
    <property type="evidence" value="ECO:0007669"/>
    <property type="project" value="UniProtKB-UniRule"/>
</dbReference>
<feature type="binding site" evidence="10">
    <location>
        <position position="63"/>
    </location>
    <ligand>
        <name>Mn(2+)</name>
        <dbReference type="ChEBI" id="CHEBI:29035"/>
        <label>2</label>
    </ligand>
</feature>
<feature type="binding site" evidence="10">
    <location>
        <position position="137"/>
    </location>
    <ligand>
        <name>Mn(2+)</name>
        <dbReference type="ChEBI" id="CHEBI:29035"/>
        <label>2</label>
    </ligand>
</feature>
<dbReference type="PANTHER" id="PTHR34990:SF1">
    <property type="entry name" value="UDP-2,3-DIACYLGLUCOSAMINE HYDROLASE"/>
    <property type="match status" value="1"/>
</dbReference>
<dbReference type="UniPathway" id="UPA00359">
    <property type="reaction ID" value="UER00480"/>
</dbReference>
<comment type="catalytic activity">
    <reaction evidence="10">
        <text>UDP-2-N,3-O-bis[(3R)-3-hydroxytetradecanoyl]-alpha-D-glucosamine + H2O = 2-N,3-O-bis[(3R)-3-hydroxytetradecanoyl]-alpha-D-glucosaminyl 1-phosphate + UMP + 2 H(+)</text>
        <dbReference type="Rhea" id="RHEA:25213"/>
        <dbReference type="ChEBI" id="CHEBI:15377"/>
        <dbReference type="ChEBI" id="CHEBI:15378"/>
        <dbReference type="ChEBI" id="CHEBI:57865"/>
        <dbReference type="ChEBI" id="CHEBI:57957"/>
        <dbReference type="ChEBI" id="CHEBI:78847"/>
        <dbReference type="EC" id="3.6.1.54"/>
    </reaction>
</comment>
<keyword evidence="9 10" id="KW-0464">Manganese</keyword>
<evidence type="ECO:0000256" key="2">
    <source>
        <dbReference type="ARBA" id="ARBA00022516"/>
    </source>
</evidence>
<feature type="binding site" evidence="10">
    <location>
        <position position="190"/>
    </location>
    <ligand>
        <name>substrate</name>
    </ligand>
</feature>
<keyword evidence="6 10" id="KW-0378">Hydrolase</keyword>
<comment type="caution">
    <text evidence="10">Lacks conserved residue(s) required for the propagation of feature annotation.</text>
</comment>
<dbReference type="EMBL" id="JACCKX010000001">
    <property type="protein sequence ID" value="NZA02624.1"/>
    <property type="molecule type" value="Genomic_DNA"/>
</dbReference>
<keyword evidence="3 10" id="KW-0997">Cell inner membrane</keyword>
<evidence type="ECO:0000256" key="8">
    <source>
        <dbReference type="ARBA" id="ARBA00023136"/>
    </source>
</evidence>
<dbReference type="InterPro" id="IPR043461">
    <property type="entry name" value="LpxH-like"/>
</dbReference>
<gene>
    <name evidence="10" type="primary">lpxH</name>
    <name evidence="12" type="ORF">H0I39_14185</name>
</gene>
<dbReference type="NCBIfam" id="NF003743">
    <property type="entry name" value="PRK05340.1"/>
    <property type="match status" value="1"/>
</dbReference>
<dbReference type="SUPFAM" id="SSF56300">
    <property type="entry name" value="Metallo-dependent phosphatases"/>
    <property type="match status" value="1"/>
</dbReference>
<accession>A0A853IW66</accession>
<dbReference type="RefSeq" id="WP_180550943.1">
    <property type="nucleotide sequence ID" value="NZ_JACCKX010000001.1"/>
</dbReference>
<evidence type="ECO:0000313" key="13">
    <source>
        <dbReference type="Proteomes" id="UP000589716"/>
    </source>
</evidence>
<dbReference type="AlphaFoldDB" id="A0A853IW66"/>
<keyword evidence="4 10" id="KW-0441">Lipid A biosynthesis</keyword>
<feature type="binding site" evidence="10">
    <location>
        <position position="183"/>
    </location>
    <ligand>
        <name>substrate</name>
    </ligand>
</feature>
<feature type="binding site" evidence="10">
    <location>
        <position position="102"/>
    </location>
    <ligand>
        <name>Mn(2+)</name>
        <dbReference type="ChEBI" id="CHEBI:29035"/>
        <label>2</label>
    </ligand>
</feature>
<feature type="domain" description="Calcineurin-like phosphoesterase" evidence="11">
    <location>
        <begin position="26"/>
        <end position="221"/>
    </location>
</feature>
<feature type="binding site" evidence="10">
    <location>
        <position position="219"/>
    </location>
    <ligand>
        <name>Mn(2+)</name>
        <dbReference type="ChEBI" id="CHEBI:29035"/>
        <label>1</label>
    </ligand>
</feature>
<keyword evidence="5 10" id="KW-0479">Metal-binding</keyword>
<keyword evidence="8 10" id="KW-0472">Membrane</keyword>
<comment type="caution">
    <text evidence="12">The sequence shown here is derived from an EMBL/GenBank/DDBJ whole genome shotgun (WGS) entry which is preliminary data.</text>
</comment>
<comment type="subcellular location">
    <subcellularLocation>
        <location evidence="10">Cell inner membrane</location>
        <topology evidence="10">Peripheral membrane protein</topology>
        <orientation evidence="10">Cytoplasmic side</orientation>
    </subcellularLocation>
</comment>
<evidence type="ECO:0000256" key="4">
    <source>
        <dbReference type="ARBA" id="ARBA00022556"/>
    </source>
</evidence>
<evidence type="ECO:0000313" key="12">
    <source>
        <dbReference type="EMBL" id="NZA02624.1"/>
    </source>
</evidence>
<keyword evidence="7 10" id="KW-0443">Lipid metabolism</keyword>
<keyword evidence="13" id="KW-1185">Reference proteome</keyword>
<dbReference type="InterPro" id="IPR029052">
    <property type="entry name" value="Metallo-depent_PP-like"/>
</dbReference>
<dbReference type="InterPro" id="IPR004843">
    <property type="entry name" value="Calcineurin-like_PHP"/>
</dbReference>
<dbReference type="GO" id="GO:0005737">
    <property type="term" value="C:cytoplasm"/>
    <property type="evidence" value="ECO:0007669"/>
    <property type="project" value="InterPro"/>
</dbReference>
<comment type="function">
    <text evidence="10">Hydrolyzes the pyrophosphate bond of UDP-2,3-diacylglucosamine to yield 2,3-diacylglucosamine 1-phosphate (lipid X) and UMP by catalyzing the attack of water at the alpha-P atom. Involved in the biosynthesis of lipid A, a phosphorylated glycolipid that anchors the lipopolysaccharide to the outer membrane of the cell.</text>
</comment>
<dbReference type="HAMAP" id="MF_00575">
    <property type="entry name" value="LpxH"/>
    <property type="match status" value="1"/>
</dbReference>
<proteinExistence type="inferred from homology"/>
<name>A0A853IW66_9BURK</name>
<evidence type="ECO:0000256" key="6">
    <source>
        <dbReference type="ARBA" id="ARBA00022801"/>
    </source>
</evidence>
<protein>
    <recommendedName>
        <fullName evidence="10">UDP-2,3-diacylglucosamine hydrolase</fullName>
        <ecNumber evidence="10">3.6.1.54</ecNumber>
    </recommendedName>
    <alternativeName>
        <fullName evidence="10">UDP-2,3-diacylglucosamine diphosphatase</fullName>
    </alternativeName>
</protein>
<dbReference type="CDD" id="cd07398">
    <property type="entry name" value="MPP_YbbF-LpxH"/>
    <property type="match status" value="1"/>
</dbReference>
<feature type="binding site" evidence="10">
    <location>
        <position position="217"/>
    </location>
    <ligand>
        <name>Mn(2+)</name>
        <dbReference type="ChEBI" id="CHEBI:29035"/>
        <label>2</label>
    </ligand>
</feature>
<comment type="pathway">
    <text evidence="10">Glycolipid biosynthesis; lipid IV(A) biosynthesis; lipid IV(A) from (3R)-3-hydroxytetradecanoyl-[acyl-carrier-protein] and UDP-N-acetyl-alpha-D-glucosamine: step 4/6.</text>
</comment>
<evidence type="ECO:0000259" key="11">
    <source>
        <dbReference type="Pfam" id="PF00149"/>
    </source>
</evidence>
<feature type="binding site" evidence="10">
    <location>
        <position position="32"/>
    </location>
    <ligand>
        <name>Mn(2+)</name>
        <dbReference type="ChEBI" id="CHEBI:29035"/>
        <label>1</label>
    </ligand>
</feature>
<feature type="binding site" evidence="10">
    <location>
        <position position="34"/>
    </location>
    <ligand>
        <name>Mn(2+)</name>
        <dbReference type="ChEBI" id="CHEBI:29035"/>
        <label>1</label>
    </ligand>
</feature>
<evidence type="ECO:0000256" key="9">
    <source>
        <dbReference type="ARBA" id="ARBA00023211"/>
    </source>
</evidence>
<reference evidence="12 13" key="1">
    <citation type="submission" date="2020-07" db="EMBL/GenBank/DDBJ databases">
        <authorList>
            <person name="Maaloum M."/>
        </authorList>
    </citation>
    <scope>NUCLEOTIDE SEQUENCE [LARGE SCALE GENOMIC DNA]</scope>
    <source>
        <strain evidence="12 13">GCS-AN-3</strain>
    </source>
</reference>
<dbReference type="EC" id="3.6.1.54" evidence="10"/>
<feature type="binding site" evidence="10">
    <location>
        <begin position="102"/>
        <end position="103"/>
    </location>
    <ligand>
        <name>substrate</name>
    </ligand>
</feature>
<dbReference type="NCBIfam" id="TIGR01854">
    <property type="entry name" value="lipid_A_lpxH"/>
    <property type="match status" value="1"/>
</dbReference>
<dbReference type="GO" id="GO:0019897">
    <property type="term" value="C:extrinsic component of plasma membrane"/>
    <property type="evidence" value="ECO:0007669"/>
    <property type="project" value="UniProtKB-UniRule"/>
</dbReference>
<feature type="binding site" evidence="10">
    <location>
        <position position="63"/>
    </location>
    <ligand>
        <name>Mn(2+)</name>
        <dbReference type="ChEBI" id="CHEBI:29035"/>
        <label>1</label>
    </ligand>
</feature>
<dbReference type="GO" id="GO:0030145">
    <property type="term" value="F:manganese ion binding"/>
    <property type="evidence" value="ECO:0007669"/>
    <property type="project" value="UniProtKB-UniRule"/>
</dbReference>
<dbReference type="Gene3D" id="3.60.21.10">
    <property type="match status" value="1"/>
</dbReference>
<evidence type="ECO:0000256" key="10">
    <source>
        <dbReference type="HAMAP-Rule" id="MF_00575"/>
    </source>
</evidence>
<organism evidence="12 13">
    <name type="scientific">Ottowia beijingensis</name>
    <dbReference type="NCBI Taxonomy" id="1207057"/>
    <lineage>
        <taxon>Bacteria</taxon>
        <taxon>Pseudomonadati</taxon>
        <taxon>Pseudomonadota</taxon>
        <taxon>Betaproteobacteria</taxon>
        <taxon>Burkholderiales</taxon>
        <taxon>Comamonadaceae</taxon>
        <taxon>Ottowia</taxon>
    </lineage>
</organism>
<dbReference type="GO" id="GO:0009245">
    <property type="term" value="P:lipid A biosynthetic process"/>
    <property type="evidence" value="ECO:0007669"/>
    <property type="project" value="UniProtKB-UniRule"/>
</dbReference>
<dbReference type="InterPro" id="IPR010138">
    <property type="entry name" value="UDP-diacylglucosamine_Hdrlase"/>
</dbReference>
<evidence type="ECO:0000256" key="1">
    <source>
        <dbReference type="ARBA" id="ARBA00022475"/>
    </source>
</evidence>
<evidence type="ECO:0000256" key="7">
    <source>
        <dbReference type="ARBA" id="ARBA00023098"/>
    </source>
</evidence>
<sequence>MSEPQPAHRPAVPPLAELRARPHWRTVDFISDLHLKAEEPHTFQAWQHYMLHTPADAVFILGDLFEVWVGDDSALPGSFEDHCGQVLRAAGAAMDVFFMRGNRDFLVGADFLARCGVHDLAEPTMLSFQEQTCLLTHGDLLCTDDVAYQRFRRQVRTPEWQAAFLARPLAERQAMARQMREHSEAHHAAQGVYAHIDAQLARRWLAEAGATTLIHGHTHQPGDHALGADAAGRPLTQVVLSDWHVTAAERRTQVLRLTPADGLQRVTPRLG</sequence>
<evidence type="ECO:0000256" key="5">
    <source>
        <dbReference type="ARBA" id="ARBA00022723"/>
    </source>
</evidence>
<dbReference type="Pfam" id="PF00149">
    <property type="entry name" value="Metallophos"/>
    <property type="match status" value="1"/>
</dbReference>
<dbReference type="PANTHER" id="PTHR34990">
    <property type="entry name" value="UDP-2,3-DIACYLGLUCOSAMINE HYDROLASE-RELATED"/>
    <property type="match status" value="1"/>
</dbReference>
<feature type="binding site" evidence="10">
    <location>
        <position position="145"/>
    </location>
    <ligand>
        <name>substrate</name>
    </ligand>
</feature>
<comment type="similarity">
    <text evidence="10">Belongs to the LpxH family.</text>
</comment>
<keyword evidence="2 10" id="KW-0444">Lipid biosynthesis</keyword>
<dbReference type="Proteomes" id="UP000589716">
    <property type="component" value="Unassembled WGS sequence"/>
</dbReference>